<dbReference type="AlphaFoldDB" id="A0A4Y2NGU4"/>
<dbReference type="InterPro" id="IPR036397">
    <property type="entry name" value="RNaseH_sf"/>
</dbReference>
<dbReference type="GO" id="GO:0003676">
    <property type="term" value="F:nucleic acid binding"/>
    <property type="evidence" value="ECO:0007669"/>
    <property type="project" value="InterPro"/>
</dbReference>
<sequence>MGMRICRRSKQNPASGLSVCCKLVQDNLLLPEKLNVHRSVIHRLWNHYQKNQNASRRRGSGLKRITTTADDRYLLECSRLLRTLTALQLAPQLSGRPISFQTGSRRLHEGGLFSRLPVCAFVPAYVRARLHWALEHRSWTPEQWGHVLFTDDESRFNFRNDSRRAMIWRESGTSYRGPNIVERDHYRGGGLLVWAGIATNGRTDLYVFAGGSVTAVRYRDEILHPLVRPFIAAMGTDVIFMDDNARPHRARLVRSYPESETIPQMAWPARSPDMNPIENVWDILGRRSAGRSVPPGTLHELQQALLQERALLPQQAIKDTIASMPRRCQACISAKGYHTRY</sequence>
<dbReference type="PANTHER" id="PTHR23022">
    <property type="entry name" value="TRANSPOSABLE ELEMENT-RELATED"/>
    <property type="match status" value="1"/>
</dbReference>
<organism evidence="2 3">
    <name type="scientific">Araneus ventricosus</name>
    <name type="common">Orbweaver spider</name>
    <name type="synonym">Epeira ventricosa</name>
    <dbReference type="NCBI Taxonomy" id="182803"/>
    <lineage>
        <taxon>Eukaryota</taxon>
        <taxon>Metazoa</taxon>
        <taxon>Ecdysozoa</taxon>
        <taxon>Arthropoda</taxon>
        <taxon>Chelicerata</taxon>
        <taxon>Arachnida</taxon>
        <taxon>Araneae</taxon>
        <taxon>Araneomorphae</taxon>
        <taxon>Entelegynae</taxon>
        <taxon>Araneoidea</taxon>
        <taxon>Araneidae</taxon>
        <taxon>Araneus</taxon>
    </lineage>
</organism>
<dbReference type="EMBL" id="BGPR01009099">
    <property type="protein sequence ID" value="GBN37984.1"/>
    <property type="molecule type" value="Genomic_DNA"/>
</dbReference>
<accession>A0A4Y2NGU4</accession>
<evidence type="ECO:0000313" key="3">
    <source>
        <dbReference type="Proteomes" id="UP000499080"/>
    </source>
</evidence>
<dbReference type="InterPro" id="IPR052338">
    <property type="entry name" value="Transposase_5"/>
</dbReference>
<dbReference type="Proteomes" id="UP000499080">
    <property type="component" value="Unassembled WGS sequence"/>
</dbReference>
<protein>
    <submittedName>
        <fullName evidence="2">Transposable element Tcb1 transposase</fullName>
    </submittedName>
</protein>
<evidence type="ECO:0000313" key="2">
    <source>
        <dbReference type="EMBL" id="GBN37984.1"/>
    </source>
</evidence>
<name>A0A4Y2NGU4_ARAVE</name>
<dbReference type="InterPro" id="IPR038717">
    <property type="entry name" value="Tc1-like_DDE_dom"/>
</dbReference>
<reference evidence="2 3" key="1">
    <citation type="journal article" date="2019" name="Sci. Rep.">
        <title>Orb-weaving spider Araneus ventricosus genome elucidates the spidroin gene catalogue.</title>
        <authorList>
            <person name="Kono N."/>
            <person name="Nakamura H."/>
            <person name="Ohtoshi R."/>
            <person name="Moran D.A.P."/>
            <person name="Shinohara A."/>
            <person name="Yoshida Y."/>
            <person name="Fujiwara M."/>
            <person name="Mori M."/>
            <person name="Tomita M."/>
            <person name="Arakawa K."/>
        </authorList>
    </citation>
    <scope>NUCLEOTIDE SEQUENCE [LARGE SCALE GENOMIC DNA]</scope>
</reference>
<dbReference type="Gene3D" id="3.30.420.10">
    <property type="entry name" value="Ribonuclease H-like superfamily/Ribonuclease H"/>
    <property type="match status" value="1"/>
</dbReference>
<gene>
    <name evidence="2" type="primary">TCB1_66</name>
    <name evidence="2" type="ORF">AVEN_157941_1</name>
</gene>
<comment type="caution">
    <text evidence="2">The sequence shown here is derived from an EMBL/GenBank/DDBJ whole genome shotgun (WGS) entry which is preliminary data.</text>
</comment>
<keyword evidence="3" id="KW-1185">Reference proteome</keyword>
<feature type="domain" description="Tc1-like transposase DDE" evidence="1">
    <location>
        <begin position="152"/>
        <end position="288"/>
    </location>
</feature>
<proteinExistence type="predicted"/>
<dbReference type="Pfam" id="PF13358">
    <property type="entry name" value="DDE_3"/>
    <property type="match status" value="1"/>
</dbReference>
<dbReference type="OrthoDB" id="6425807at2759"/>
<dbReference type="PANTHER" id="PTHR23022:SF135">
    <property type="entry name" value="SI:DKEY-77F5.3"/>
    <property type="match status" value="1"/>
</dbReference>
<evidence type="ECO:0000259" key="1">
    <source>
        <dbReference type="Pfam" id="PF13358"/>
    </source>
</evidence>